<protein>
    <recommendedName>
        <fullName evidence="2">DUF6199 domain-containing protein</fullName>
    </recommendedName>
</protein>
<dbReference type="EMBL" id="CP119317">
    <property type="protein sequence ID" value="WEK55783.1"/>
    <property type="molecule type" value="Genomic_DNA"/>
</dbReference>
<keyword evidence="1" id="KW-0812">Transmembrane</keyword>
<proteinExistence type="predicted"/>
<feature type="transmembrane region" description="Helical" evidence="1">
    <location>
        <begin position="210"/>
        <end position="231"/>
    </location>
</feature>
<feature type="domain" description="DUF6199" evidence="2">
    <location>
        <begin position="172"/>
        <end position="230"/>
    </location>
</feature>
<reference evidence="3" key="1">
    <citation type="submission" date="2023-03" db="EMBL/GenBank/DDBJ databases">
        <title>Andean soil-derived lignocellulolytic bacterial consortium as a source of novel taxa and putative plastic-active enzymes.</title>
        <authorList>
            <person name="Diaz-Garcia L."/>
            <person name="Chuvochina M."/>
            <person name="Feuerriegel G."/>
            <person name="Bunk B."/>
            <person name="Sproer C."/>
            <person name="Streit W.R."/>
            <person name="Rodriguez L.M."/>
            <person name="Overmann J."/>
            <person name="Jimenez D.J."/>
        </authorList>
    </citation>
    <scope>NUCLEOTIDE SEQUENCE</scope>
    <source>
        <strain evidence="3">MAG 2441</strain>
    </source>
</reference>
<feature type="transmembrane region" description="Helical" evidence="1">
    <location>
        <begin position="188"/>
        <end position="204"/>
    </location>
</feature>
<dbReference type="Pfam" id="PF19701">
    <property type="entry name" value="DUF6199"/>
    <property type="match status" value="1"/>
</dbReference>
<evidence type="ECO:0000259" key="2">
    <source>
        <dbReference type="Pfam" id="PF19701"/>
    </source>
</evidence>
<feature type="transmembrane region" description="Helical" evidence="1">
    <location>
        <begin position="163"/>
        <end position="181"/>
    </location>
</feature>
<evidence type="ECO:0000313" key="3">
    <source>
        <dbReference type="EMBL" id="WEK55783.1"/>
    </source>
</evidence>
<organism evidence="3 4">
    <name type="scientific">Candidatus Cohnella colombiensis</name>
    <dbReference type="NCBI Taxonomy" id="3121368"/>
    <lineage>
        <taxon>Bacteria</taxon>
        <taxon>Bacillati</taxon>
        <taxon>Bacillota</taxon>
        <taxon>Bacilli</taxon>
        <taxon>Bacillales</taxon>
        <taxon>Paenibacillaceae</taxon>
        <taxon>Cohnella</taxon>
    </lineage>
</organism>
<dbReference type="InterPro" id="IPR045679">
    <property type="entry name" value="DUF6199"/>
</dbReference>
<keyword evidence="1" id="KW-1133">Transmembrane helix</keyword>
<dbReference type="AlphaFoldDB" id="A0AA95EYE6"/>
<accession>A0AA95EYE6</accession>
<name>A0AA95EYE6_9BACL</name>
<gene>
    <name evidence="3" type="ORF">P0Y55_06985</name>
</gene>
<evidence type="ECO:0000256" key="1">
    <source>
        <dbReference type="SAM" id="Phobius"/>
    </source>
</evidence>
<dbReference type="Proteomes" id="UP001178662">
    <property type="component" value="Chromosome"/>
</dbReference>
<sequence>MNLRLGLSKRSKIISIVIISIVLFALIITMMNKLYFSQHVFYLNDHKFKISHEQTNSIVYRNGTLPNIEVTNVSNQATITIDNQRYLITKNNKNKQYEVIYPSGHRYEVIDQSGLLLSYDENGEWVVQMSAYSNGQRLMSEGEEFYHPSSLVSAAYVEYHTTQGNLIVFIISLLLCVYGWCSFRYEKFQNFLFLLSFHWIWVNDAEPSDFYYFMCKVGGIVMMILSGLLFLKSF</sequence>
<evidence type="ECO:0000313" key="4">
    <source>
        <dbReference type="Proteomes" id="UP001178662"/>
    </source>
</evidence>
<keyword evidence="4" id="KW-1185">Reference proteome</keyword>
<feature type="transmembrane region" description="Helical" evidence="1">
    <location>
        <begin position="12"/>
        <end position="31"/>
    </location>
</feature>
<keyword evidence="1" id="KW-0472">Membrane</keyword>